<reference evidence="4" key="1">
    <citation type="submission" date="2025-08" db="UniProtKB">
        <authorList>
            <consortium name="RefSeq"/>
        </authorList>
    </citation>
    <scope>IDENTIFICATION</scope>
    <source>
        <tissue evidence="4">Whole sample</tissue>
    </source>
</reference>
<dbReference type="CDD" id="cd20556">
    <property type="entry name" value="CYCLIN_CABLES"/>
    <property type="match status" value="1"/>
</dbReference>
<dbReference type="AlphaFoldDB" id="A0A8B8CC58"/>
<dbReference type="SUPFAM" id="SSF47954">
    <property type="entry name" value="Cyclin-like"/>
    <property type="match status" value="1"/>
</dbReference>
<dbReference type="InterPro" id="IPR012388">
    <property type="entry name" value="CABLES1/2"/>
</dbReference>
<evidence type="ECO:0000313" key="3">
    <source>
        <dbReference type="Proteomes" id="UP000694844"/>
    </source>
</evidence>
<evidence type="ECO:0000313" key="4">
    <source>
        <dbReference type="RefSeq" id="XP_022313353.1"/>
    </source>
</evidence>
<evidence type="ECO:0000259" key="2">
    <source>
        <dbReference type="Pfam" id="PF00134"/>
    </source>
</evidence>
<dbReference type="InterPro" id="IPR006671">
    <property type="entry name" value="Cyclin_N"/>
</dbReference>
<dbReference type="GeneID" id="111118272"/>
<name>A0A8B8CC58_CRAVI</name>
<feature type="region of interest" description="Disordered" evidence="1">
    <location>
        <begin position="258"/>
        <end position="279"/>
    </location>
</feature>
<dbReference type="PIRSF" id="PIRSF025798">
    <property type="entry name" value="Cables"/>
    <property type="match status" value="1"/>
</dbReference>
<feature type="region of interest" description="Disordered" evidence="1">
    <location>
        <begin position="55"/>
        <end position="82"/>
    </location>
</feature>
<dbReference type="PANTHER" id="PTHR22896:SF0">
    <property type="entry name" value="CYCLIN N-TERMINAL DOMAIN-CONTAINING PROTEIN"/>
    <property type="match status" value="1"/>
</dbReference>
<sequence>MATASMKQQKRRSRRRIAAVNFLSNISLDGTYRDTKYASFNPKHQRLKDDIAEEVENHTNKSSAEETCEDESESSLEGTRKVPALSAVVNNISNNKSVPKNENVNVLQRNLSKGKRGSIAVGIIEERERWKRESGIGYTADKPEEKCPRQEGSTVFRGKDMRQMNTETKKLLATERLMIVSKKKNPFVVSSTLMYSRKSQIRREEEIFARARTVSGTRSLSQEGLLYLGLHAVCKVEEGQDISYADFLVPSKSHLRRVSSERGPLNTMETAPQPPSLTTVPEEVPSDWYDPNALDDRELQCGSYKTLMTFSSYMTSVIDYVKPSTLKKEINEKFREKYPAIQLTLTKLRSIKRELKVIAYVKCGLDLWIVAQAYVYFEKLVLKLMINKQNRKLCAGACLLLAAKLSDIKGAELTKLIMQVEEDFRLHRKEMMVFEFACLVALEFSLHVPDTEVFPHYQRLLYQS</sequence>
<keyword evidence="3" id="KW-1185">Reference proteome</keyword>
<dbReference type="InterPro" id="IPR036915">
    <property type="entry name" value="Cyclin-like_sf"/>
</dbReference>
<proteinExistence type="predicted"/>
<dbReference type="Gene3D" id="1.10.472.10">
    <property type="entry name" value="Cyclin-like"/>
    <property type="match status" value="1"/>
</dbReference>
<dbReference type="PANTHER" id="PTHR22896">
    <property type="entry name" value="CDK5 AND ABL1 ENZYME SUBSTRATE 1"/>
    <property type="match status" value="1"/>
</dbReference>
<protein>
    <submittedName>
        <fullName evidence="4">CDK5 and ABL1 enzyme substrate 2-like isoform X2</fullName>
    </submittedName>
</protein>
<dbReference type="RefSeq" id="XP_022313353.1">
    <property type="nucleotide sequence ID" value="XM_022457645.1"/>
</dbReference>
<gene>
    <name evidence="4" type="primary">LOC111118272</name>
</gene>
<feature type="domain" description="Cyclin N-terminal" evidence="2">
    <location>
        <begin position="355"/>
        <end position="446"/>
    </location>
</feature>
<organism evidence="3 4">
    <name type="scientific">Crassostrea virginica</name>
    <name type="common">Eastern oyster</name>
    <dbReference type="NCBI Taxonomy" id="6565"/>
    <lineage>
        <taxon>Eukaryota</taxon>
        <taxon>Metazoa</taxon>
        <taxon>Spiralia</taxon>
        <taxon>Lophotrochozoa</taxon>
        <taxon>Mollusca</taxon>
        <taxon>Bivalvia</taxon>
        <taxon>Autobranchia</taxon>
        <taxon>Pteriomorphia</taxon>
        <taxon>Ostreida</taxon>
        <taxon>Ostreoidea</taxon>
        <taxon>Ostreidae</taxon>
        <taxon>Crassostrea</taxon>
    </lineage>
</organism>
<dbReference type="Proteomes" id="UP000694844">
    <property type="component" value="Chromosome 2"/>
</dbReference>
<accession>A0A8B8CC58</accession>
<dbReference type="OrthoDB" id="5353095at2759"/>
<dbReference type="GO" id="GO:0051726">
    <property type="term" value="P:regulation of cell cycle"/>
    <property type="evidence" value="ECO:0007669"/>
    <property type="project" value="InterPro"/>
</dbReference>
<evidence type="ECO:0000256" key="1">
    <source>
        <dbReference type="SAM" id="MobiDB-lite"/>
    </source>
</evidence>
<dbReference type="Pfam" id="PF00134">
    <property type="entry name" value="Cyclin_N"/>
    <property type="match status" value="1"/>
</dbReference>